<evidence type="ECO:0000313" key="4">
    <source>
        <dbReference type="EMBL" id="KHE90504.1"/>
    </source>
</evidence>
<feature type="region of interest" description="Disordered" evidence="1">
    <location>
        <begin position="62"/>
        <end position="91"/>
    </location>
</feature>
<dbReference type="InterPro" id="IPR013325">
    <property type="entry name" value="RNA_pol_sigma_r2"/>
</dbReference>
<dbReference type="Gene3D" id="1.10.601.10">
    <property type="entry name" value="RNA Polymerase Primary Sigma Factor"/>
    <property type="match status" value="1"/>
</dbReference>
<dbReference type="GO" id="GO:0006352">
    <property type="term" value="P:DNA-templated transcription initiation"/>
    <property type="evidence" value="ECO:0007669"/>
    <property type="project" value="InterPro"/>
</dbReference>
<evidence type="ECO:0000259" key="2">
    <source>
        <dbReference type="Pfam" id="PF00140"/>
    </source>
</evidence>
<dbReference type="Pfam" id="PF00140">
    <property type="entry name" value="Sigma70_r1_2"/>
    <property type="match status" value="1"/>
</dbReference>
<dbReference type="GO" id="GO:0003677">
    <property type="term" value="F:DNA binding"/>
    <property type="evidence" value="ECO:0007669"/>
    <property type="project" value="InterPro"/>
</dbReference>
<dbReference type="SUPFAM" id="SSF88946">
    <property type="entry name" value="Sigma2 domain of RNA polymerase sigma factors"/>
    <property type="match status" value="1"/>
</dbReference>
<comment type="caution">
    <text evidence="4">The sequence shown here is derived from an EMBL/GenBank/DDBJ whole genome shotgun (WGS) entry which is preliminary data.</text>
</comment>
<name>A0A0B0ECU4_9BACT</name>
<dbReference type="Pfam" id="PF03979">
    <property type="entry name" value="Sigma70_r1_1"/>
    <property type="match status" value="1"/>
</dbReference>
<proteinExistence type="predicted"/>
<feature type="domain" description="RNA polymerase sigma-70 region 1.2" evidence="2">
    <location>
        <begin position="103"/>
        <end position="131"/>
    </location>
</feature>
<evidence type="ECO:0000313" key="5">
    <source>
        <dbReference type="Proteomes" id="UP000030652"/>
    </source>
</evidence>
<dbReference type="InterPro" id="IPR007127">
    <property type="entry name" value="RNA_pol_sigma_70_r1_1"/>
</dbReference>
<dbReference type="Gene3D" id="1.10.220.120">
    <property type="entry name" value="Sigma-70 factor, region 1.1"/>
    <property type="match status" value="1"/>
</dbReference>
<evidence type="ECO:0000256" key="1">
    <source>
        <dbReference type="SAM" id="MobiDB-lite"/>
    </source>
</evidence>
<dbReference type="InterPro" id="IPR009042">
    <property type="entry name" value="RNA_pol_sigma70_r1_2"/>
</dbReference>
<accession>A0A0B0ECU4</accession>
<dbReference type="EMBL" id="JRYO01000259">
    <property type="protein sequence ID" value="KHE90504.1"/>
    <property type="molecule type" value="Genomic_DNA"/>
</dbReference>
<dbReference type="Proteomes" id="UP000030652">
    <property type="component" value="Unassembled WGS sequence"/>
</dbReference>
<evidence type="ECO:0000259" key="3">
    <source>
        <dbReference type="Pfam" id="PF03979"/>
    </source>
</evidence>
<dbReference type="AlphaFoldDB" id="A0A0B0ECU4"/>
<reference evidence="4 5" key="1">
    <citation type="submission" date="2014-10" db="EMBL/GenBank/DDBJ databases">
        <title>Draft genome of anammox bacterium scalindua brodae, obtained using differential coverage binning of sequence data from two enrichment reactors.</title>
        <authorList>
            <person name="Speth D.R."/>
            <person name="Russ L."/>
            <person name="Kartal B."/>
            <person name="Op den Camp H.J."/>
            <person name="Dutilh B.E."/>
            <person name="Jetten M.S."/>
        </authorList>
    </citation>
    <scope>NUCLEOTIDE SEQUENCE [LARGE SCALE GENOMIC DNA]</scope>
    <source>
        <strain evidence="4">RU1</strain>
    </source>
</reference>
<dbReference type="InterPro" id="IPR042189">
    <property type="entry name" value="RNA_pol_sigma_70_r1_1_sf"/>
</dbReference>
<feature type="compositionally biased region" description="Acidic residues" evidence="1">
    <location>
        <begin position="68"/>
        <end position="83"/>
    </location>
</feature>
<feature type="non-terminal residue" evidence="4">
    <location>
        <position position="335"/>
    </location>
</feature>
<dbReference type="GO" id="GO:0016987">
    <property type="term" value="F:sigma factor activity"/>
    <property type="evidence" value="ECO:0007669"/>
    <property type="project" value="InterPro"/>
</dbReference>
<feature type="domain" description="RNA polymerase sigma factor 70 region 1.1" evidence="3">
    <location>
        <begin position="3"/>
        <end position="82"/>
    </location>
</feature>
<organism evidence="4 5">
    <name type="scientific">Candidatus Scalindua brodae</name>
    <dbReference type="NCBI Taxonomy" id="237368"/>
    <lineage>
        <taxon>Bacteria</taxon>
        <taxon>Pseudomonadati</taxon>
        <taxon>Planctomycetota</taxon>
        <taxon>Candidatus Brocadiia</taxon>
        <taxon>Candidatus Brocadiales</taxon>
        <taxon>Candidatus Scalinduaceae</taxon>
        <taxon>Candidatus Scalindua</taxon>
    </lineage>
</organism>
<sequence length="335" mass="38679">MDKTSQKIKALVVKGKEKGFVTYEELNKILPDDTLAQPGKIDETLIMLDELGIDLIEESEIEARDAADTEDDDDDNDDDDDESKDNAKAKIGVASGASEKIDDPIRMYLTQMGVIPLLSREEEIALAKKIEVTRKNFHRKVLKSDFSQEICLKILEDITNGDLPFDRTLAINIEFDNQKEKLLKQFPVHAKALRTLLKKNREDYGQLKLKRTSAKDRYRLLKNVRNRQRKGSEIIEELCIRTKKLQPIMKRLQEISSGMSSVKKQILLYEKRDKKKDKLRTLKSELCEYEDLVLETPERLCQRVESFENVFKEHEVAKRKLSSANLRLVVSIAKK</sequence>
<protein>
    <submittedName>
        <fullName evidence="4">RNA polymerase sigma factor RpoD</fullName>
    </submittedName>
</protein>
<gene>
    <name evidence="4" type="ORF">SCABRO_03772</name>
</gene>
<dbReference type="eggNOG" id="COG0568">
    <property type="taxonomic scope" value="Bacteria"/>
</dbReference>